<comment type="caution">
    <text evidence="4">The sequence shown here is derived from an EMBL/GenBank/DDBJ whole genome shotgun (WGS) entry which is preliminary data.</text>
</comment>
<evidence type="ECO:0000313" key="4">
    <source>
        <dbReference type="EMBL" id="MET4634485.1"/>
    </source>
</evidence>
<feature type="compositionally biased region" description="Pro residues" evidence="2">
    <location>
        <begin position="344"/>
        <end position="355"/>
    </location>
</feature>
<evidence type="ECO:0000256" key="2">
    <source>
        <dbReference type="SAM" id="MobiDB-lite"/>
    </source>
</evidence>
<evidence type="ECO:0000256" key="3">
    <source>
        <dbReference type="SAM" id="Phobius"/>
    </source>
</evidence>
<keyword evidence="3" id="KW-1133">Transmembrane helix</keyword>
<feature type="coiled-coil region" evidence="1">
    <location>
        <begin position="106"/>
        <end position="168"/>
    </location>
</feature>
<gene>
    <name evidence="4" type="ORF">ABIE08_002398</name>
</gene>
<dbReference type="Proteomes" id="UP001549321">
    <property type="component" value="Unassembled WGS sequence"/>
</dbReference>
<dbReference type="EMBL" id="JBEPSM010000001">
    <property type="protein sequence ID" value="MET4634485.1"/>
    <property type="molecule type" value="Genomic_DNA"/>
</dbReference>
<keyword evidence="3" id="KW-0472">Membrane</keyword>
<reference evidence="4 5" key="1">
    <citation type="submission" date="2024-06" db="EMBL/GenBank/DDBJ databases">
        <title>Sorghum-associated microbial communities from plants grown in Nebraska, USA.</title>
        <authorList>
            <person name="Schachtman D."/>
        </authorList>
    </citation>
    <scope>NUCLEOTIDE SEQUENCE [LARGE SCALE GENOMIC DNA]</scope>
    <source>
        <strain evidence="4 5">3207</strain>
    </source>
</reference>
<feature type="coiled-coil region" evidence="1">
    <location>
        <begin position="204"/>
        <end position="304"/>
    </location>
</feature>
<proteinExistence type="predicted"/>
<feature type="region of interest" description="Disordered" evidence="2">
    <location>
        <begin position="336"/>
        <end position="358"/>
    </location>
</feature>
<keyword evidence="5" id="KW-1185">Reference proteome</keyword>
<evidence type="ECO:0000256" key="1">
    <source>
        <dbReference type="SAM" id="Coils"/>
    </source>
</evidence>
<keyword evidence="1" id="KW-0175">Coiled coil</keyword>
<feature type="transmembrane region" description="Helical" evidence="3">
    <location>
        <begin position="6"/>
        <end position="27"/>
    </location>
</feature>
<evidence type="ECO:0000313" key="5">
    <source>
        <dbReference type="Proteomes" id="UP001549321"/>
    </source>
</evidence>
<sequence>MIEALMYFALGFLSAGILALVVMPPVWRRALRLTRRNIERTLPMTRAEIQAEKDQIRAGFALSTRTLNQTIERLKTQVTEQLIDINRKREVITHLTAQGTLSADDIVALEERRAALEVRVAEADLAVAAAATDRAEGEKRLQQMRLKLESAEESLEKITAEREEQRLEIIARDTELDNLRDALAAVKMSSTVDEVASAGFESELSTLRANLAIERRRVEAQSEREIESEATMRAAIAQLKQRETDLADAHAKIQDLSVRLVDAEAAEMSGMALRDQKMELEARILSLESRNAALLADLEGWKQRSGTASAEESAVLREKLIEFGAAVARLASERNEGPGLVTLLPPPPEETPAPAPGLAERIRALQHAGTGA</sequence>
<name>A0ABV2QZP5_9HYPH</name>
<organism evidence="4 5">
    <name type="scientific">Kaistia defluvii</name>
    <dbReference type="NCBI Taxonomy" id="410841"/>
    <lineage>
        <taxon>Bacteria</taxon>
        <taxon>Pseudomonadati</taxon>
        <taxon>Pseudomonadota</taxon>
        <taxon>Alphaproteobacteria</taxon>
        <taxon>Hyphomicrobiales</taxon>
        <taxon>Kaistiaceae</taxon>
        <taxon>Kaistia</taxon>
    </lineage>
</organism>
<protein>
    <submittedName>
        <fullName evidence="4">Chromosome segregation ATPase</fullName>
    </submittedName>
</protein>
<keyword evidence="3" id="KW-0812">Transmembrane</keyword>
<accession>A0ABV2QZP5</accession>